<gene>
    <name evidence="7" type="ORF">ATO7_04225</name>
</gene>
<comment type="caution">
    <text evidence="7">The sequence shown here is derived from an EMBL/GenBank/DDBJ whole genome shotgun (WGS) entry which is preliminary data.</text>
</comment>
<feature type="domain" description="RNA polymerase sigma-70 region 2" evidence="5">
    <location>
        <begin position="14"/>
        <end position="81"/>
    </location>
</feature>
<dbReference type="InterPro" id="IPR007627">
    <property type="entry name" value="RNA_pol_sigma70_r2"/>
</dbReference>
<dbReference type="InterPro" id="IPR013325">
    <property type="entry name" value="RNA_pol_sigma_r2"/>
</dbReference>
<dbReference type="SUPFAM" id="SSF88659">
    <property type="entry name" value="Sigma3 and sigma4 domains of RNA polymerase sigma factors"/>
    <property type="match status" value="1"/>
</dbReference>
<comment type="similarity">
    <text evidence="1">Belongs to the sigma-70 factor family. ECF subfamily.</text>
</comment>
<name>A0A1Y1SHA9_9GAMM</name>
<dbReference type="RefSeq" id="WP_083559837.1">
    <property type="nucleotide sequence ID" value="NZ_AQQV01000001.1"/>
</dbReference>
<proteinExistence type="inferred from homology"/>
<evidence type="ECO:0000256" key="4">
    <source>
        <dbReference type="ARBA" id="ARBA00023163"/>
    </source>
</evidence>
<dbReference type="CDD" id="cd06171">
    <property type="entry name" value="Sigma70_r4"/>
    <property type="match status" value="1"/>
</dbReference>
<dbReference type="Pfam" id="PF08281">
    <property type="entry name" value="Sigma70_r4_2"/>
    <property type="match status" value="1"/>
</dbReference>
<dbReference type="SUPFAM" id="SSF88946">
    <property type="entry name" value="Sigma2 domain of RNA polymerase sigma factors"/>
    <property type="match status" value="1"/>
</dbReference>
<dbReference type="Proteomes" id="UP000192342">
    <property type="component" value="Unassembled WGS sequence"/>
</dbReference>
<feature type="domain" description="RNA polymerase sigma factor 70 region 4 type 2" evidence="6">
    <location>
        <begin position="110"/>
        <end position="162"/>
    </location>
</feature>
<sequence>MNAPAKGLDLVDVFLRLRPQLRAVLIARLGDAQAADDLLQDLFLRLPRVSENLRNAEQAQRYMMRMARNASIDLARGESRRAELLLDAIELFDHRVPTPEDYALSTEQLETLDEALHELPGKTRDMLILSRLDGLTHGQIAERLGVSRSLVEKRLVQAVLHCRARIREDD</sequence>
<dbReference type="NCBIfam" id="TIGR02937">
    <property type="entry name" value="sigma70-ECF"/>
    <property type="match status" value="1"/>
</dbReference>
<dbReference type="InterPro" id="IPR014284">
    <property type="entry name" value="RNA_pol_sigma-70_dom"/>
</dbReference>
<reference evidence="7 8" key="1">
    <citation type="submission" date="2013-04" db="EMBL/GenBank/DDBJ databases">
        <title>Oceanococcus atlanticus 22II-S10r2 Genome Sequencing.</title>
        <authorList>
            <person name="Lai Q."/>
            <person name="Li G."/>
            <person name="Shao Z."/>
        </authorList>
    </citation>
    <scope>NUCLEOTIDE SEQUENCE [LARGE SCALE GENOMIC DNA]</scope>
    <source>
        <strain evidence="7 8">22II-S10r2</strain>
    </source>
</reference>
<evidence type="ECO:0000256" key="2">
    <source>
        <dbReference type="ARBA" id="ARBA00023015"/>
    </source>
</evidence>
<evidence type="ECO:0000256" key="3">
    <source>
        <dbReference type="ARBA" id="ARBA00023082"/>
    </source>
</evidence>
<evidence type="ECO:0000256" key="1">
    <source>
        <dbReference type="ARBA" id="ARBA00010641"/>
    </source>
</evidence>
<keyword evidence="2" id="KW-0805">Transcription regulation</keyword>
<dbReference type="Pfam" id="PF04542">
    <property type="entry name" value="Sigma70_r2"/>
    <property type="match status" value="1"/>
</dbReference>
<dbReference type="InterPro" id="IPR036388">
    <property type="entry name" value="WH-like_DNA-bd_sf"/>
</dbReference>
<dbReference type="STRING" id="1317117.ATO7_04225"/>
<keyword evidence="8" id="KW-1185">Reference proteome</keyword>
<dbReference type="GO" id="GO:0006352">
    <property type="term" value="P:DNA-templated transcription initiation"/>
    <property type="evidence" value="ECO:0007669"/>
    <property type="project" value="InterPro"/>
</dbReference>
<evidence type="ECO:0000259" key="5">
    <source>
        <dbReference type="Pfam" id="PF04542"/>
    </source>
</evidence>
<protein>
    <submittedName>
        <fullName evidence="7">ECF subfamily RNA polymerase sigma-24 factor</fullName>
    </submittedName>
</protein>
<keyword evidence="4" id="KW-0804">Transcription</keyword>
<organism evidence="7 8">
    <name type="scientific">Oceanococcus atlanticus</name>
    <dbReference type="NCBI Taxonomy" id="1317117"/>
    <lineage>
        <taxon>Bacteria</taxon>
        <taxon>Pseudomonadati</taxon>
        <taxon>Pseudomonadota</taxon>
        <taxon>Gammaproteobacteria</taxon>
        <taxon>Chromatiales</taxon>
        <taxon>Oceanococcaceae</taxon>
        <taxon>Oceanococcus</taxon>
    </lineage>
</organism>
<dbReference type="GO" id="GO:0016987">
    <property type="term" value="F:sigma factor activity"/>
    <property type="evidence" value="ECO:0007669"/>
    <property type="project" value="UniProtKB-KW"/>
</dbReference>
<dbReference type="OrthoDB" id="9784272at2"/>
<dbReference type="InterPro" id="IPR039425">
    <property type="entry name" value="RNA_pol_sigma-70-like"/>
</dbReference>
<dbReference type="GO" id="GO:0003677">
    <property type="term" value="F:DNA binding"/>
    <property type="evidence" value="ECO:0007669"/>
    <property type="project" value="InterPro"/>
</dbReference>
<keyword evidence="3" id="KW-0731">Sigma factor</keyword>
<dbReference type="AlphaFoldDB" id="A0A1Y1SHA9"/>
<dbReference type="PANTHER" id="PTHR43133">
    <property type="entry name" value="RNA POLYMERASE ECF-TYPE SIGMA FACTO"/>
    <property type="match status" value="1"/>
</dbReference>
<dbReference type="InterPro" id="IPR013324">
    <property type="entry name" value="RNA_pol_sigma_r3/r4-like"/>
</dbReference>
<dbReference type="Gene3D" id="1.10.10.10">
    <property type="entry name" value="Winged helix-like DNA-binding domain superfamily/Winged helix DNA-binding domain"/>
    <property type="match status" value="1"/>
</dbReference>
<evidence type="ECO:0000259" key="6">
    <source>
        <dbReference type="Pfam" id="PF08281"/>
    </source>
</evidence>
<dbReference type="PANTHER" id="PTHR43133:SF63">
    <property type="entry name" value="RNA POLYMERASE SIGMA FACTOR FECI-RELATED"/>
    <property type="match status" value="1"/>
</dbReference>
<dbReference type="InterPro" id="IPR013249">
    <property type="entry name" value="RNA_pol_sigma70_r4_t2"/>
</dbReference>
<dbReference type="Gene3D" id="1.10.1740.10">
    <property type="match status" value="1"/>
</dbReference>
<dbReference type="EMBL" id="AQQV01000001">
    <property type="protein sequence ID" value="ORE89054.1"/>
    <property type="molecule type" value="Genomic_DNA"/>
</dbReference>
<evidence type="ECO:0000313" key="7">
    <source>
        <dbReference type="EMBL" id="ORE89054.1"/>
    </source>
</evidence>
<accession>A0A1Y1SHA9</accession>
<evidence type="ECO:0000313" key="8">
    <source>
        <dbReference type="Proteomes" id="UP000192342"/>
    </source>
</evidence>